<proteinExistence type="predicted"/>
<feature type="domain" description="DH" evidence="5">
    <location>
        <begin position="1437"/>
        <end position="1622"/>
    </location>
</feature>
<dbReference type="PANTHER" id="PTHR12845">
    <property type="entry name" value="GUANINE NUCLEOTIDE EXCHANGE FACTOR"/>
    <property type="match status" value="1"/>
</dbReference>
<dbReference type="InterPro" id="IPR011993">
    <property type="entry name" value="PH-like_dom_sf"/>
</dbReference>
<dbReference type="InterPro" id="IPR000219">
    <property type="entry name" value="DH_dom"/>
</dbReference>
<protein>
    <recommendedName>
        <fullName evidence="8">Rho guanine nucleotide exchange factor 26</fullName>
    </recommendedName>
</protein>
<dbReference type="CDD" id="cd00160">
    <property type="entry name" value="RhoGEF"/>
    <property type="match status" value="1"/>
</dbReference>
<dbReference type="Gene3D" id="1.20.900.10">
    <property type="entry name" value="Dbl homology (DH) domain"/>
    <property type="match status" value="1"/>
</dbReference>
<feature type="region of interest" description="Disordered" evidence="3">
    <location>
        <begin position="1372"/>
        <end position="1402"/>
    </location>
</feature>
<gene>
    <name evidence="6" type="ORF">CHILSU_LOCUS10060</name>
</gene>
<feature type="region of interest" description="Disordered" evidence="3">
    <location>
        <begin position="869"/>
        <end position="1020"/>
    </location>
</feature>
<feature type="region of interest" description="Disordered" evidence="3">
    <location>
        <begin position="539"/>
        <end position="570"/>
    </location>
</feature>
<reference evidence="6" key="1">
    <citation type="submission" date="2021-12" db="EMBL/GenBank/DDBJ databases">
        <authorList>
            <person name="King R."/>
        </authorList>
    </citation>
    <scope>NUCLEOTIDE SEQUENCE</scope>
</reference>
<feature type="region of interest" description="Disordered" evidence="3">
    <location>
        <begin position="305"/>
        <end position="336"/>
    </location>
</feature>
<dbReference type="PROSITE" id="PS50002">
    <property type="entry name" value="SH3"/>
    <property type="match status" value="1"/>
</dbReference>
<sequence>MEGESITKSNLISSITSFNTEGKEHNTIKALLKNFILTDTTKMAIKENQSDSNNYVYTIPVKPPVPTMNNRMKSINAAKLAFLNSTVESSPESRQDTNKNDSNVHYAQIAITTESEDTRSTGGGINIKQAHSVKNNLTANNPVEIAPNLKKKVEPQHRKVSFKIKNASTSYRRPPLATKTTMTLASNKVSELTKKFNNLVTESHNGPIKQMKISKSIEDLEYSSRCSASNTSTPSSTLSSSPNIKIVLRQKRGSKRRNHKKRCSSMDSIDKLIITDNSSAKYRIIRSKSDGTKIPKTPKKRLKYLDSSEHCSGSDSVDGTPVKPLKNQSVKESSGENNVVKNVIKKFECEIIAQSNSNNTLRKQTEKTMSTIPLKEKPKVPEKKSTLVLTKNIVVKDGVPKIKTIKPSYSDSLVKQDKSINMEVKKKDLLYDRKKYRTNYFHSDKLPLKAVEIIQEDDNEVKPNQEELKLSPASHEIKEEDGKTYEELNPNITPNDSFLWRRKSSTQIYSDSEKSVSDSPYSFISVTMNEITITCTGPATEVPVNEESQISEKSESQSTDKRESNSDFESNLVEAYNKEVLVGFTSKPKNEPVIDDDYEPLEPRNTENIVIIPVKMIDRGSKVNCPLPEIPKEADKDVETPTITVKEPIYQCLLEMRSHPEGDESSLHNYELCDDQLEERTRGDGDSDDGYEYCKSPIKPYCLTSSSGIQIAEDYRPSTDNNKNYAISKSVSGTSTVSYEKIGSERIYEKIPPRPPKSKDSSPSYSSRHSFISSDYTGYNDTENIYDTIKHGDSVSLSHCYESIPNSPSMVKLRNNLKKQLSSAVQKRLSFDTVSNISQSTMSSEQKTNSIYGQRSVLSYNGQEITFQVPSSETSVSDRSDRSDDWVDVSDEEKNEEQKIIIVRERSRGRKSPVSWSQKVRHQWHKSPKRKSEDKECDSSDSGHLYESLEPAPAQPSRAAPLPPPAPLHDDIDSFDSDSDFENIDKSAQAPPLPASRLPSPPSGGQYTLTKIASAAQRKMRQIKRNLTKRYSVAMDGKPFSKSQSNGTVYDAPKAKGKSPIYANYEPPEIQHPYSNVNFPDPRPNKTEKTEAGAKVNGFKEELKTVVGEKRLSTGDIPPPLPDKVVIETPTTPTECKKDSGTLSRKAYFSFKSRFRRATSMAVDINAEVPSALKITNSTFYLTDSMDGDSGFSNCSDSGQAGSTETLSGSARRRDGTRLRPTWAESTPCLSPSPSPALAPSPSPSPSPAPPLMPLQRPRAPPPPPPGPAPPQTDLSAVNEELKRLLPTLSRKEKSPRTRTSWYAECGADTASIATSNTSWYAEAGLTPAGHVSSSSGASSGSHPASPLPRSLFTHEPLYQFYNAAKVESVCRETGDSDSDTYESSAGADSSQQETPAPRPSAMTLVAPRGPARTLWCEVPEVLASAVLSSLAPAQKRLQEAKFELLTSEASYLNSLNVLETHFIAHPAFRDPLVLPREDWETLFSTILPVRKCSQLLMNELEKCWQESILLQGICDIVRKHAEEHFGVYVKYCENQALMVKALQRLRERPAFAAALKRLESHPACQSLSLHSFLMLPMQRVTRLPLLLDAVLRHLPTRDQEYEACACALATLNHFVSQCNEGARNTERVEEMFRLAHAIEFPAHVRNPPLLGPACSRRDKRPVRWLVRSGEMTQLVWKADELKLTFGRKYHKVPLHLFLFNDLLVITKKKSDESYVAVDHCPRSLLEVCGGEAAARHTLLVTLLENHEGRTIEMVMSCASETDLSRWTEALVPPMGEAGEAVYAGWDCPQVAALYAYHAAQPDELSLAEGDVVNVTRKTSEGWYYGERTRDGESGWFPGAYTAEIASAHVRARNLRQRYRLLALSGTYLGQKRKPLT</sequence>
<feature type="compositionally biased region" description="Basic and acidic residues" evidence="3">
    <location>
        <begin position="746"/>
        <end position="760"/>
    </location>
</feature>
<evidence type="ECO:0000313" key="6">
    <source>
        <dbReference type="EMBL" id="CAH0406677.1"/>
    </source>
</evidence>
<dbReference type="SUPFAM" id="SSF48065">
    <property type="entry name" value="DBL homology domain (DH-domain)"/>
    <property type="match status" value="1"/>
</dbReference>
<evidence type="ECO:0000259" key="4">
    <source>
        <dbReference type="PROSITE" id="PS50002"/>
    </source>
</evidence>
<dbReference type="InterPro" id="IPR001452">
    <property type="entry name" value="SH3_domain"/>
</dbReference>
<dbReference type="SUPFAM" id="SSF50729">
    <property type="entry name" value="PH domain-like"/>
    <property type="match status" value="1"/>
</dbReference>
<dbReference type="Gene3D" id="2.30.29.30">
    <property type="entry name" value="Pleckstrin-homology domain (PH domain)/Phosphotyrosine-binding domain (PTB)"/>
    <property type="match status" value="1"/>
</dbReference>
<feature type="compositionally biased region" description="Pro residues" evidence="3">
    <location>
        <begin position="991"/>
        <end position="1002"/>
    </location>
</feature>
<feature type="region of interest" description="Disordered" evidence="3">
    <location>
        <begin position="746"/>
        <end position="773"/>
    </location>
</feature>
<feature type="compositionally biased region" description="Low complexity" evidence="3">
    <location>
        <begin position="951"/>
        <end position="960"/>
    </location>
</feature>
<feature type="compositionally biased region" description="Low complexity" evidence="3">
    <location>
        <begin position="761"/>
        <end position="773"/>
    </location>
</feature>
<dbReference type="Pfam" id="PF00018">
    <property type="entry name" value="SH3_1"/>
    <property type="match status" value="1"/>
</dbReference>
<feature type="compositionally biased region" description="Polar residues" evidence="3">
    <location>
        <begin position="1382"/>
        <end position="1395"/>
    </location>
</feature>
<feature type="compositionally biased region" description="Polar residues" evidence="3">
    <location>
        <begin position="326"/>
        <end position="336"/>
    </location>
</feature>
<feature type="compositionally biased region" description="Acidic residues" evidence="3">
    <location>
        <begin position="973"/>
        <end position="982"/>
    </location>
</feature>
<dbReference type="SMART" id="SM00326">
    <property type="entry name" value="SH3"/>
    <property type="match status" value="1"/>
</dbReference>
<organism evidence="6 7">
    <name type="scientific">Chilo suppressalis</name>
    <name type="common">Asiatic rice borer moth</name>
    <dbReference type="NCBI Taxonomy" id="168631"/>
    <lineage>
        <taxon>Eukaryota</taxon>
        <taxon>Metazoa</taxon>
        <taxon>Ecdysozoa</taxon>
        <taxon>Arthropoda</taxon>
        <taxon>Hexapoda</taxon>
        <taxon>Insecta</taxon>
        <taxon>Pterygota</taxon>
        <taxon>Neoptera</taxon>
        <taxon>Endopterygota</taxon>
        <taxon>Lepidoptera</taxon>
        <taxon>Glossata</taxon>
        <taxon>Ditrysia</taxon>
        <taxon>Pyraloidea</taxon>
        <taxon>Crambidae</taxon>
        <taxon>Crambinae</taxon>
        <taxon>Chilo</taxon>
    </lineage>
</organism>
<dbReference type="CDD" id="cd01221">
    <property type="entry name" value="PH_ephexin"/>
    <property type="match status" value="1"/>
</dbReference>
<evidence type="ECO:0000256" key="3">
    <source>
        <dbReference type="SAM" id="MobiDB-lite"/>
    </source>
</evidence>
<dbReference type="InterPro" id="IPR047270">
    <property type="entry name" value="PH_ephexin"/>
</dbReference>
<evidence type="ECO:0000256" key="2">
    <source>
        <dbReference type="PROSITE-ProRule" id="PRU00192"/>
    </source>
</evidence>
<dbReference type="PROSITE" id="PS50010">
    <property type="entry name" value="DH_2"/>
    <property type="match status" value="1"/>
</dbReference>
<keyword evidence="1 2" id="KW-0728">SH3 domain</keyword>
<dbReference type="Proteomes" id="UP001153292">
    <property type="component" value="Chromosome 6"/>
</dbReference>
<feature type="domain" description="SH3" evidence="4">
    <location>
        <begin position="1786"/>
        <end position="1847"/>
    </location>
</feature>
<feature type="compositionally biased region" description="Basic and acidic residues" evidence="3">
    <location>
        <begin position="896"/>
        <end position="906"/>
    </location>
</feature>
<evidence type="ECO:0000256" key="1">
    <source>
        <dbReference type="ARBA" id="ARBA00022443"/>
    </source>
</evidence>
<dbReference type="InterPro" id="IPR047271">
    <property type="entry name" value="Ephexin-like"/>
</dbReference>
<feature type="region of interest" description="Disordered" evidence="3">
    <location>
        <begin position="1192"/>
        <end position="1278"/>
    </location>
</feature>
<dbReference type="InterPro" id="IPR035899">
    <property type="entry name" value="DBL_dom_sf"/>
</dbReference>
<dbReference type="CDD" id="cd11793">
    <property type="entry name" value="SH3_ephexin1_like"/>
    <property type="match status" value="1"/>
</dbReference>
<name>A0ABN8BHS2_CHISP</name>
<feature type="region of interest" description="Disordered" evidence="3">
    <location>
        <begin position="1329"/>
        <end position="1349"/>
    </location>
</feature>
<feature type="compositionally biased region" description="Acidic residues" evidence="3">
    <location>
        <begin position="886"/>
        <end position="895"/>
    </location>
</feature>
<dbReference type="SMART" id="SM00325">
    <property type="entry name" value="RhoGEF"/>
    <property type="match status" value="1"/>
</dbReference>
<feature type="compositionally biased region" description="Basic and acidic residues" evidence="3">
    <location>
        <begin position="550"/>
        <end position="565"/>
    </location>
</feature>
<dbReference type="PANTHER" id="PTHR12845:SF5">
    <property type="entry name" value="EPHEXIN, ISOFORM D"/>
    <property type="match status" value="1"/>
</dbReference>
<feature type="compositionally biased region" description="Pro residues" evidence="3">
    <location>
        <begin position="1231"/>
        <end position="1271"/>
    </location>
</feature>
<evidence type="ECO:0000313" key="7">
    <source>
        <dbReference type="Proteomes" id="UP001153292"/>
    </source>
</evidence>
<evidence type="ECO:0008006" key="8">
    <source>
        <dbReference type="Google" id="ProtNLM"/>
    </source>
</evidence>
<feature type="compositionally biased region" description="Basic residues" evidence="3">
    <location>
        <begin position="919"/>
        <end position="929"/>
    </location>
</feature>
<keyword evidence="7" id="KW-1185">Reference proteome</keyword>
<feature type="compositionally biased region" description="Basic and acidic residues" evidence="3">
    <location>
        <begin position="876"/>
        <end position="885"/>
    </location>
</feature>
<dbReference type="Pfam" id="PF00621">
    <property type="entry name" value="RhoGEF"/>
    <property type="match status" value="1"/>
</dbReference>
<dbReference type="EMBL" id="OU963899">
    <property type="protein sequence ID" value="CAH0406677.1"/>
    <property type="molecule type" value="Genomic_DNA"/>
</dbReference>
<dbReference type="InterPro" id="IPR036028">
    <property type="entry name" value="SH3-like_dom_sf"/>
</dbReference>
<feature type="compositionally biased region" description="Polar residues" evidence="3">
    <location>
        <begin position="1192"/>
        <end position="1209"/>
    </location>
</feature>
<dbReference type="SUPFAM" id="SSF50044">
    <property type="entry name" value="SH3-domain"/>
    <property type="match status" value="1"/>
</dbReference>
<dbReference type="Gene3D" id="2.30.30.40">
    <property type="entry name" value="SH3 Domains"/>
    <property type="match status" value="1"/>
</dbReference>
<evidence type="ECO:0000259" key="5">
    <source>
        <dbReference type="PROSITE" id="PS50010"/>
    </source>
</evidence>
<accession>A0ABN8BHS2</accession>
<feature type="compositionally biased region" description="Low complexity" evidence="3">
    <location>
        <begin position="1329"/>
        <end position="1345"/>
    </location>
</feature>